<evidence type="ECO:0000313" key="2">
    <source>
        <dbReference type="EMBL" id="OLQ13011.1"/>
    </source>
</evidence>
<feature type="chain" id="PRO_5011960501" evidence="1">
    <location>
        <begin position="23"/>
        <end position="143"/>
    </location>
</feature>
<name>A0A1Q9F008_SYMMI</name>
<dbReference type="OrthoDB" id="443402at2759"/>
<comment type="caution">
    <text evidence="2">The sequence shown here is derived from an EMBL/GenBank/DDBJ whole genome shotgun (WGS) entry which is preliminary data.</text>
</comment>
<dbReference type="EMBL" id="LSRX01000034">
    <property type="protein sequence ID" value="OLQ13011.1"/>
    <property type="molecule type" value="Genomic_DNA"/>
</dbReference>
<protein>
    <submittedName>
        <fullName evidence="2">Uncharacterized protein</fullName>
    </submittedName>
</protein>
<keyword evidence="3" id="KW-1185">Reference proteome</keyword>
<evidence type="ECO:0000256" key="1">
    <source>
        <dbReference type="SAM" id="SignalP"/>
    </source>
</evidence>
<dbReference type="AlphaFoldDB" id="A0A1Q9F008"/>
<evidence type="ECO:0000313" key="3">
    <source>
        <dbReference type="Proteomes" id="UP000186817"/>
    </source>
</evidence>
<sequence length="143" mass="16191">MAWRPEATCVLGLGLSLLSLWAKDPRAWLQPRPSSHGRSCTQMQAKRLSRYSRSLRRTAGNTLRPGDRQHLLAELPAEVDQRVSDLLGHFEEAYAAPDFSTQQLKEEYNTYFRPQAASQAWEELSPRGEVLNVNSSKKHASEV</sequence>
<accession>A0A1Q9F008</accession>
<dbReference type="Proteomes" id="UP000186817">
    <property type="component" value="Unassembled WGS sequence"/>
</dbReference>
<feature type="signal peptide" evidence="1">
    <location>
        <begin position="1"/>
        <end position="22"/>
    </location>
</feature>
<reference evidence="2 3" key="1">
    <citation type="submission" date="2016-02" db="EMBL/GenBank/DDBJ databases">
        <title>Genome analysis of coral dinoflagellate symbionts highlights evolutionary adaptations to a symbiotic lifestyle.</title>
        <authorList>
            <person name="Aranda M."/>
            <person name="Li Y."/>
            <person name="Liew Y.J."/>
            <person name="Baumgarten S."/>
            <person name="Simakov O."/>
            <person name="Wilson M."/>
            <person name="Piel J."/>
            <person name="Ashoor H."/>
            <person name="Bougouffa S."/>
            <person name="Bajic V.B."/>
            <person name="Ryu T."/>
            <person name="Ravasi T."/>
            <person name="Bayer T."/>
            <person name="Micklem G."/>
            <person name="Kim H."/>
            <person name="Bhak J."/>
            <person name="Lajeunesse T.C."/>
            <person name="Voolstra C.R."/>
        </authorList>
    </citation>
    <scope>NUCLEOTIDE SEQUENCE [LARGE SCALE GENOMIC DNA]</scope>
    <source>
        <strain evidence="2 3">CCMP2467</strain>
    </source>
</reference>
<proteinExistence type="predicted"/>
<keyword evidence="1" id="KW-0732">Signal</keyword>
<gene>
    <name evidence="2" type="ORF">AK812_SmicGene3011</name>
</gene>
<organism evidence="2 3">
    <name type="scientific">Symbiodinium microadriaticum</name>
    <name type="common">Dinoflagellate</name>
    <name type="synonym">Zooxanthella microadriatica</name>
    <dbReference type="NCBI Taxonomy" id="2951"/>
    <lineage>
        <taxon>Eukaryota</taxon>
        <taxon>Sar</taxon>
        <taxon>Alveolata</taxon>
        <taxon>Dinophyceae</taxon>
        <taxon>Suessiales</taxon>
        <taxon>Symbiodiniaceae</taxon>
        <taxon>Symbiodinium</taxon>
    </lineage>
</organism>